<proteinExistence type="predicted"/>
<dbReference type="EMBL" id="JAZBJO010000021">
    <property type="protein sequence ID" value="MEE4595774.1"/>
    <property type="molecule type" value="Genomic_DNA"/>
</dbReference>
<gene>
    <name evidence="2" type="ORF">V2J94_28445</name>
</gene>
<organism evidence="2 3">
    <name type="scientific">Streptomyces asiaticus subsp. ignotus</name>
    <dbReference type="NCBI Taxonomy" id="3098222"/>
    <lineage>
        <taxon>Bacteria</taxon>
        <taxon>Bacillati</taxon>
        <taxon>Actinomycetota</taxon>
        <taxon>Actinomycetes</taxon>
        <taxon>Kitasatosporales</taxon>
        <taxon>Streptomycetaceae</taxon>
        <taxon>Streptomyces</taxon>
        <taxon>Streptomyces violaceusniger group</taxon>
    </lineage>
</organism>
<dbReference type="Proteomes" id="UP001354709">
    <property type="component" value="Unassembled WGS sequence"/>
</dbReference>
<evidence type="ECO:0000313" key="3">
    <source>
        <dbReference type="Proteomes" id="UP001354709"/>
    </source>
</evidence>
<evidence type="ECO:0000313" key="2">
    <source>
        <dbReference type="EMBL" id="MEE4595774.1"/>
    </source>
</evidence>
<dbReference type="RefSeq" id="WP_330812049.1">
    <property type="nucleotide sequence ID" value="NZ_JAZBJO010000021.1"/>
</dbReference>
<accession>A0ABU7Q5X0</accession>
<protein>
    <submittedName>
        <fullName evidence="2">Uncharacterized protein</fullName>
    </submittedName>
</protein>
<reference evidence="2 3" key="1">
    <citation type="submission" date="2023-11" db="EMBL/GenBank/DDBJ databases">
        <title>30 novel species of actinomycetes from the DSMZ collection.</title>
        <authorList>
            <person name="Nouioui I."/>
        </authorList>
    </citation>
    <scope>NUCLEOTIDE SEQUENCE [LARGE SCALE GENOMIC DNA]</scope>
    <source>
        <strain evidence="2 3">DSM 41524</strain>
    </source>
</reference>
<feature type="region of interest" description="Disordered" evidence="1">
    <location>
        <begin position="1"/>
        <end position="21"/>
    </location>
</feature>
<name>A0ABU7Q5X0_9ACTN</name>
<comment type="caution">
    <text evidence="2">The sequence shown here is derived from an EMBL/GenBank/DDBJ whole genome shotgun (WGS) entry which is preliminary data.</text>
</comment>
<evidence type="ECO:0000256" key="1">
    <source>
        <dbReference type="SAM" id="MobiDB-lite"/>
    </source>
</evidence>
<keyword evidence="3" id="KW-1185">Reference proteome</keyword>
<sequence length="88" mass="9858">MTNKWRVERIPSQPPTRDEETNHITIPVWITHDGRHKADAKLTLLPSEAVALFDQLGGLLRDRTARSNALNNQGSVLAPGVTLVRHEE</sequence>